<evidence type="ECO:0000259" key="5">
    <source>
        <dbReference type="Pfam" id="PF00135"/>
    </source>
</evidence>
<keyword evidence="3" id="KW-0732">Signal</keyword>
<dbReference type="GO" id="GO:0052689">
    <property type="term" value="F:carboxylic ester hydrolase activity"/>
    <property type="evidence" value="ECO:0007669"/>
    <property type="project" value="TreeGrafter"/>
</dbReference>
<protein>
    <recommendedName>
        <fullName evidence="3">Carboxylic ester hydrolase</fullName>
        <ecNumber evidence="3">3.1.1.-</ecNumber>
    </recommendedName>
</protein>
<feature type="chain" id="PRO_5023011047" description="Carboxylic ester hydrolase" evidence="3">
    <location>
        <begin position="21"/>
        <end position="567"/>
    </location>
</feature>
<dbReference type="InterPro" id="IPR019826">
    <property type="entry name" value="Carboxylesterase_B_AS"/>
</dbReference>
<evidence type="ECO:0000313" key="6">
    <source>
        <dbReference type="EMBL" id="KAA0165422.1"/>
    </source>
</evidence>
<comment type="similarity">
    <text evidence="1 3">Belongs to the type-B carboxylesterase/lipase family.</text>
</comment>
<dbReference type="InterPro" id="IPR019819">
    <property type="entry name" value="Carboxylesterase_B_CS"/>
</dbReference>
<dbReference type="Gene3D" id="3.40.50.1820">
    <property type="entry name" value="alpha/beta hydrolase"/>
    <property type="match status" value="1"/>
</dbReference>
<dbReference type="PANTHER" id="PTHR43918">
    <property type="entry name" value="ACETYLCHOLINESTERASE"/>
    <property type="match status" value="1"/>
</dbReference>
<dbReference type="AlphaFoldDB" id="A0A5A8DJ96"/>
<reference evidence="6 7" key="1">
    <citation type="submission" date="2019-07" db="EMBL/GenBank/DDBJ databases">
        <title>Genomes of Cafeteria roenbergensis.</title>
        <authorList>
            <person name="Fischer M.G."/>
            <person name="Hackl T."/>
            <person name="Roman M."/>
        </authorList>
    </citation>
    <scope>NUCLEOTIDE SEQUENCE [LARGE SCALE GENOMIC DNA]</scope>
    <source>
        <strain evidence="6 7">RCC970-E3</strain>
    </source>
</reference>
<gene>
    <name evidence="6" type="ORF">FNF28_03478</name>
</gene>
<dbReference type="PANTHER" id="PTHR43918:SF4">
    <property type="entry name" value="CARBOXYLIC ESTER HYDROLASE"/>
    <property type="match status" value="1"/>
</dbReference>
<dbReference type="InterPro" id="IPR050654">
    <property type="entry name" value="AChE-related_enzymes"/>
</dbReference>
<dbReference type="InterPro" id="IPR002018">
    <property type="entry name" value="CarbesteraseB"/>
</dbReference>
<dbReference type="SUPFAM" id="SSF53474">
    <property type="entry name" value="alpha/beta-Hydrolases"/>
    <property type="match status" value="1"/>
</dbReference>
<dbReference type="PROSITE" id="PS00941">
    <property type="entry name" value="CARBOXYLESTERASE_B_2"/>
    <property type="match status" value="1"/>
</dbReference>
<accession>A0A5A8DJ96</accession>
<evidence type="ECO:0000256" key="4">
    <source>
        <dbReference type="SAM" id="MobiDB-lite"/>
    </source>
</evidence>
<sequence length="567" mass="61759">MKLVCAALLGAMAAAPLASALPQQRPLEEVRQSVRSRFDGNSTVDVVTPFGPIRGYVTESNKSQHFLGIPFAQPPVGPLRWQPPTGPTNWTKLLNADWFGPSCPQGEGAMTIGTEISEDCLYLNVYKPNKPAPPGGFPVMVFIYGGSWKSGSGSFFFYWADKDISMVEDVIMITVNYRLRAFGFLASQSIQKQTSDGSNGNFGLQDQRAALKWAIRAAPSFGGNPKNVMLFGESAGAASTSCHLVSPRSAGLFQRAAMESGPFAPWAAMPLSLSEIKFVRLAKQLNCADPSADETDAAVVADISSSDAVLTCLRGKNMSDILEGGKHTSAGQATVDWAPTIDGVDLTDFPEVLAAAGKIHDVPTLLGSNADEGTEFSRAPKDLNATGYMPYLEQRFSKPIADKVAPYYPPEDYTNPWWAETHIIGDGLLSCPTRRSSRWMAQAPGRKSPVFTYFYEHVLEAVELFVPNKGCFHGSELAMVYHFDLMLWSDDENHLADRFVRYWTRFAATATPTAPRTPPGRPTTRRRTSSWPSTPAPNGTVPTANIKKEVCDVWDTIPVPPSLIFGD</sequence>
<dbReference type="EC" id="3.1.1.-" evidence="3"/>
<feature type="signal peptide" evidence="3">
    <location>
        <begin position="1"/>
        <end position="20"/>
    </location>
</feature>
<keyword evidence="2 3" id="KW-0378">Hydrolase</keyword>
<evidence type="ECO:0000256" key="3">
    <source>
        <dbReference type="RuleBase" id="RU361235"/>
    </source>
</evidence>
<dbReference type="InterPro" id="IPR029058">
    <property type="entry name" value="AB_hydrolase_fold"/>
</dbReference>
<comment type="caution">
    <text evidence="6">The sequence shown here is derived from an EMBL/GenBank/DDBJ whole genome shotgun (WGS) entry which is preliminary data.</text>
</comment>
<organism evidence="6 7">
    <name type="scientific">Cafeteria roenbergensis</name>
    <name type="common">Marine flagellate</name>
    <dbReference type="NCBI Taxonomy" id="33653"/>
    <lineage>
        <taxon>Eukaryota</taxon>
        <taxon>Sar</taxon>
        <taxon>Stramenopiles</taxon>
        <taxon>Bigyra</taxon>
        <taxon>Opalozoa</taxon>
        <taxon>Bicosoecida</taxon>
        <taxon>Cafeteriaceae</taxon>
        <taxon>Cafeteria</taxon>
    </lineage>
</organism>
<evidence type="ECO:0000256" key="1">
    <source>
        <dbReference type="ARBA" id="ARBA00005964"/>
    </source>
</evidence>
<dbReference type="PROSITE" id="PS00122">
    <property type="entry name" value="CARBOXYLESTERASE_B_1"/>
    <property type="match status" value="1"/>
</dbReference>
<proteinExistence type="inferred from homology"/>
<feature type="domain" description="Carboxylesterase type B" evidence="5">
    <location>
        <begin position="46"/>
        <end position="539"/>
    </location>
</feature>
<evidence type="ECO:0000256" key="2">
    <source>
        <dbReference type="ARBA" id="ARBA00022801"/>
    </source>
</evidence>
<feature type="region of interest" description="Disordered" evidence="4">
    <location>
        <begin position="511"/>
        <end position="543"/>
    </location>
</feature>
<dbReference type="EMBL" id="VLTL01000047">
    <property type="protein sequence ID" value="KAA0165422.1"/>
    <property type="molecule type" value="Genomic_DNA"/>
</dbReference>
<dbReference type="Pfam" id="PF00135">
    <property type="entry name" value="COesterase"/>
    <property type="match status" value="1"/>
</dbReference>
<dbReference type="Proteomes" id="UP000324907">
    <property type="component" value="Unassembled WGS sequence"/>
</dbReference>
<evidence type="ECO:0000313" key="7">
    <source>
        <dbReference type="Proteomes" id="UP000324907"/>
    </source>
</evidence>
<name>A0A5A8DJ96_CAFRO</name>